<accession>W2VWP2</accession>
<reference evidence="2 3" key="1">
    <citation type="submission" date="2013-11" db="EMBL/GenBank/DDBJ databases">
        <title>The Genome Sequence of Phytophthora parasitica CJ01A1.</title>
        <authorList>
            <consortium name="The Broad Institute Genomics Platform"/>
            <person name="Russ C."/>
            <person name="Tyler B."/>
            <person name="Panabieres F."/>
            <person name="Shan W."/>
            <person name="Tripathy S."/>
            <person name="Grunwald N."/>
            <person name="Machado M."/>
            <person name="Johnson C.S."/>
            <person name="Walker B."/>
            <person name="Young S.K."/>
            <person name="Zeng Q."/>
            <person name="Gargeya S."/>
            <person name="Fitzgerald M."/>
            <person name="Haas B."/>
            <person name="Abouelleil A."/>
            <person name="Allen A.W."/>
            <person name="Alvarado L."/>
            <person name="Arachchi H.M."/>
            <person name="Berlin A.M."/>
            <person name="Chapman S.B."/>
            <person name="Gainer-Dewar J."/>
            <person name="Goldberg J."/>
            <person name="Griggs A."/>
            <person name="Gujja S."/>
            <person name="Hansen M."/>
            <person name="Howarth C."/>
            <person name="Imamovic A."/>
            <person name="Ireland A."/>
            <person name="Larimer J."/>
            <person name="McCowan C."/>
            <person name="Murphy C."/>
            <person name="Pearson M."/>
            <person name="Poon T.W."/>
            <person name="Priest M."/>
            <person name="Roberts A."/>
            <person name="Saif S."/>
            <person name="Shea T."/>
            <person name="Sisk P."/>
            <person name="Sykes S."/>
            <person name="Wortman J."/>
            <person name="Nusbaum C."/>
            <person name="Birren B."/>
        </authorList>
    </citation>
    <scope>NUCLEOTIDE SEQUENCE [LARGE SCALE GENOMIC DNA]</scope>
    <source>
        <strain evidence="2 3">CJ01A1</strain>
    </source>
</reference>
<dbReference type="Proteomes" id="UP000018958">
    <property type="component" value="Unassembled WGS sequence"/>
</dbReference>
<dbReference type="EMBL" id="ANIX01004029">
    <property type="protein sequence ID" value="ETP02606.1"/>
    <property type="molecule type" value="Genomic_DNA"/>
</dbReference>
<evidence type="ECO:0000313" key="3">
    <source>
        <dbReference type="Proteomes" id="UP000018958"/>
    </source>
</evidence>
<name>W2VWP2_PHYNI</name>
<proteinExistence type="predicted"/>
<sequence>MRNEQRIQDLRTFVVCGETSSEETVTATEEAADQRGTPSCSRIATTVLDCLKEGGYLHQHPDPQEQAEPEAVTDSTHSTNATFPLHTWGRGFHAFPEGMTLPEGTAEQAWVFCVVEIHHDLFLLIGD</sequence>
<feature type="compositionally biased region" description="Polar residues" evidence="1">
    <location>
        <begin position="73"/>
        <end position="82"/>
    </location>
</feature>
<feature type="region of interest" description="Disordered" evidence="1">
    <location>
        <begin position="54"/>
        <end position="84"/>
    </location>
</feature>
<evidence type="ECO:0000313" key="2">
    <source>
        <dbReference type="EMBL" id="ETP02606.1"/>
    </source>
</evidence>
<protein>
    <submittedName>
        <fullName evidence="2">Uncharacterized protein</fullName>
    </submittedName>
</protein>
<organism evidence="2 3">
    <name type="scientific">Phytophthora nicotianae CJ01A1</name>
    <dbReference type="NCBI Taxonomy" id="1317063"/>
    <lineage>
        <taxon>Eukaryota</taxon>
        <taxon>Sar</taxon>
        <taxon>Stramenopiles</taxon>
        <taxon>Oomycota</taxon>
        <taxon>Peronosporomycetes</taxon>
        <taxon>Peronosporales</taxon>
        <taxon>Peronosporaceae</taxon>
        <taxon>Phytophthora</taxon>
    </lineage>
</organism>
<gene>
    <name evidence="2" type="ORF">F441_20354</name>
</gene>
<evidence type="ECO:0000256" key="1">
    <source>
        <dbReference type="SAM" id="MobiDB-lite"/>
    </source>
</evidence>
<dbReference type="AlphaFoldDB" id="W2VWP2"/>
<comment type="caution">
    <text evidence="2">The sequence shown here is derived from an EMBL/GenBank/DDBJ whole genome shotgun (WGS) entry which is preliminary data.</text>
</comment>